<reference evidence="1" key="1">
    <citation type="submission" date="2019-08" db="EMBL/GenBank/DDBJ databases">
        <authorList>
            <person name="Kucharzyk K."/>
            <person name="Murdoch R.W."/>
            <person name="Higgins S."/>
            <person name="Loffler F."/>
        </authorList>
    </citation>
    <scope>NUCLEOTIDE SEQUENCE</scope>
</reference>
<evidence type="ECO:0008006" key="2">
    <source>
        <dbReference type="Google" id="ProtNLM"/>
    </source>
</evidence>
<dbReference type="InterPro" id="IPR029058">
    <property type="entry name" value="AB_hydrolase_fold"/>
</dbReference>
<dbReference type="AlphaFoldDB" id="A0A644ZZP9"/>
<gene>
    <name evidence="1" type="ORF">SDC9_92950</name>
</gene>
<dbReference type="SUPFAM" id="SSF53474">
    <property type="entry name" value="alpha/beta-Hydrolases"/>
    <property type="match status" value="1"/>
</dbReference>
<dbReference type="EMBL" id="VSSQ01011205">
    <property type="protein sequence ID" value="MPM46252.1"/>
    <property type="molecule type" value="Genomic_DNA"/>
</dbReference>
<comment type="caution">
    <text evidence="1">The sequence shown here is derived from an EMBL/GenBank/DDBJ whole genome shotgun (WGS) entry which is preliminary data.</text>
</comment>
<accession>A0A644ZZP9</accession>
<evidence type="ECO:0000313" key="1">
    <source>
        <dbReference type="EMBL" id="MPM46252.1"/>
    </source>
</evidence>
<sequence>MKRLVPFLLLSVALVSMVGCASTQKAEHNVYADPTQWLSLPQTGTTEVDVFYLYPTVYVRPDASAPLYSEREDAQLRSSAGMAYLLEAAVFEQVGAVYAPLYRQGDAASILALPFAERDALLEQAPLEDALASFDYYIQHYNNGKPFILVGHSQGADVLRLLLATYMEAPPEVYDRMIAAYCIGCSITSDFLAEHPVPKFATGSDDTGVIISYNIEAPGVAEENPLIDKDALVINPISWTRGEEPALAEENLGSVMLDQAGKLVLLPGFADATLDLNRSVVTCSTVEGKLPQLASSAFLPQGVYHSFDISLYAQNLVENARVRTATFLATH</sequence>
<dbReference type="PROSITE" id="PS51257">
    <property type="entry name" value="PROKAR_LIPOPROTEIN"/>
    <property type="match status" value="1"/>
</dbReference>
<proteinExistence type="predicted"/>
<name>A0A644ZZP9_9ZZZZ</name>
<protein>
    <recommendedName>
        <fullName evidence="2">DUF3089 domain-containing protein</fullName>
    </recommendedName>
</protein>
<dbReference type="Pfam" id="PF11288">
    <property type="entry name" value="DUF3089"/>
    <property type="match status" value="1"/>
</dbReference>
<organism evidence="1">
    <name type="scientific">bioreactor metagenome</name>
    <dbReference type="NCBI Taxonomy" id="1076179"/>
    <lineage>
        <taxon>unclassified sequences</taxon>
        <taxon>metagenomes</taxon>
        <taxon>ecological metagenomes</taxon>
    </lineage>
</organism>
<dbReference type="InterPro" id="IPR021440">
    <property type="entry name" value="DUF3089"/>
</dbReference>